<evidence type="ECO:0000313" key="2">
    <source>
        <dbReference type="EMBL" id="KAE9049311.1"/>
    </source>
</evidence>
<feature type="signal peptide" evidence="1">
    <location>
        <begin position="1"/>
        <end position="23"/>
    </location>
</feature>
<dbReference type="EMBL" id="QXFT01000116">
    <property type="protein sequence ID" value="KAE9354447.1"/>
    <property type="molecule type" value="Genomic_DNA"/>
</dbReference>
<gene>
    <name evidence="2" type="ORF">PR001_g3437</name>
    <name evidence="3" type="ORF">PR003_g3340</name>
</gene>
<organism evidence="2 4">
    <name type="scientific">Phytophthora rubi</name>
    <dbReference type="NCBI Taxonomy" id="129364"/>
    <lineage>
        <taxon>Eukaryota</taxon>
        <taxon>Sar</taxon>
        <taxon>Stramenopiles</taxon>
        <taxon>Oomycota</taxon>
        <taxon>Peronosporomycetes</taxon>
        <taxon>Peronosporales</taxon>
        <taxon>Peronosporaceae</taxon>
        <taxon>Phytophthora</taxon>
    </lineage>
</organism>
<keyword evidence="1" id="KW-0732">Signal</keyword>
<dbReference type="EMBL" id="QXFV01000129">
    <property type="protein sequence ID" value="KAE9049311.1"/>
    <property type="molecule type" value="Genomic_DNA"/>
</dbReference>
<dbReference type="AlphaFoldDB" id="A0A6A3NUS1"/>
<dbReference type="Proteomes" id="UP000434957">
    <property type="component" value="Unassembled WGS sequence"/>
</dbReference>
<evidence type="ECO:0000313" key="3">
    <source>
        <dbReference type="EMBL" id="KAE9354447.1"/>
    </source>
</evidence>
<keyword evidence="5" id="KW-1185">Reference proteome</keyword>
<evidence type="ECO:0008006" key="6">
    <source>
        <dbReference type="Google" id="ProtNLM"/>
    </source>
</evidence>
<evidence type="ECO:0000313" key="4">
    <source>
        <dbReference type="Proteomes" id="UP000429607"/>
    </source>
</evidence>
<accession>A0A6A3NUS1</accession>
<dbReference type="Proteomes" id="UP000429607">
    <property type="component" value="Unassembled WGS sequence"/>
</dbReference>
<name>A0A6A3NUS1_9STRA</name>
<sequence>MIVFFRAFIALGFVVNILRDCFSMNSLDGTQSKNNKYRGVILTLIGRDGNGNNITVAFAVVHSENMQCFLALCCRW</sequence>
<evidence type="ECO:0000313" key="5">
    <source>
        <dbReference type="Proteomes" id="UP000434957"/>
    </source>
</evidence>
<protein>
    <recommendedName>
        <fullName evidence="6">MULE transposase domain-containing protein</fullName>
    </recommendedName>
</protein>
<evidence type="ECO:0000256" key="1">
    <source>
        <dbReference type="SAM" id="SignalP"/>
    </source>
</evidence>
<feature type="chain" id="PRO_5036165415" description="MULE transposase domain-containing protein" evidence="1">
    <location>
        <begin position="24"/>
        <end position="76"/>
    </location>
</feature>
<comment type="caution">
    <text evidence="2">The sequence shown here is derived from an EMBL/GenBank/DDBJ whole genome shotgun (WGS) entry which is preliminary data.</text>
</comment>
<proteinExistence type="predicted"/>
<reference evidence="2 4" key="1">
    <citation type="submission" date="2018-09" db="EMBL/GenBank/DDBJ databases">
        <title>Genomic investigation of the strawberry pathogen Phytophthora fragariae indicates pathogenicity is determined by transcriptional variation in three key races.</title>
        <authorList>
            <person name="Adams T.M."/>
            <person name="Armitage A.D."/>
            <person name="Sobczyk M.K."/>
            <person name="Bates H.J."/>
            <person name="Dunwell J.M."/>
            <person name="Nellist C.F."/>
            <person name="Harrison R.J."/>
        </authorList>
    </citation>
    <scope>NUCLEOTIDE SEQUENCE [LARGE SCALE GENOMIC DNA]</scope>
    <source>
        <strain evidence="2 4">SCRP249</strain>
        <strain evidence="3 5">SCRP333</strain>
    </source>
</reference>